<dbReference type="SUPFAM" id="SSF51735">
    <property type="entry name" value="NAD(P)-binding Rossmann-fold domains"/>
    <property type="match status" value="1"/>
</dbReference>
<reference evidence="6 7" key="1">
    <citation type="submission" date="2024-02" db="EMBL/GenBank/DDBJ databases">
        <title>First draft genome assembly of two strains of Seiridium cardinale.</title>
        <authorList>
            <person name="Emiliani G."/>
            <person name="Scali E."/>
        </authorList>
    </citation>
    <scope>NUCLEOTIDE SEQUENCE [LARGE SCALE GENOMIC DNA]</scope>
    <source>
        <strain evidence="6 7">BM-138-000479</strain>
    </source>
</reference>
<dbReference type="EMBL" id="JARVKM010000002">
    <property type="protein sequence ID" value="KAK9782705.1"/>
    <property type="molecule type" value="Genomic_DNA"/>
</dbReference>
<evidence type="ECO:0000256" key="4">
    <source>
        <dbReference type="SAM" id="MobiDB-lite"/>
    </source>
</evidence>
<evidence type="ECO:0000256" key="2">
    <source>
        <dbReference type="ARBA" id="ARBA00023002"/>
    </source>
</evidence>
<keyword evidence="2" id="KW-0560">Oxidoreductase</keyword>
<dbReference type="InterPro" id="IPR001509">
    <property type="entry name" value="Epimerase_deHydtase"/>
</dbReference>
<sequence>MPIKANPFNSIKFRSIHKTTSRAMKIAITGARGTVGREVVKLCAKEGHETVQINRTDQEKDDTPNTEMRTADAATSYEDTVKAFKGCDAIIHLAAIPNPVGKADTEVFSNNVLAAFNGLRAAAENGIKRFCYASSVNAIGLAYANQPLKFPYFPIDEDYPVNPTDAYALGKVEAEAAARAFPNWFPGMKVACLRIHEVAGRKDVLQEHKENWEDAGVKQLWSWVNPVATARACLLSVTESDKFEGFEIFNILAPDTTQDTPSKDLAAKYYPNVELKSDMSTNRAFWTTEKAERILGWKHHEKE</sequence>
<evidence type="ECO:0000256" key="3">
    <source>
        <dbReference type="ARBA" id="ARBA00023027"/>
    </source>
</evidence>
<accession>A0ABR2Y7X7</accession>
<protein>
    <submittedName>
        <fullName evidence="6">UDP-galactose 4-epimerase</fullName>
    </submittedName>
</protein>
<gene>
    <name evidence="6" type="ORF">SCAR479_01048</name>
</gene>
<feature type="region of interest" description="Disordered" evidence="4">
    <location>
        <begin position="53"/>
        <end position="72"/>
    </location>
</feature>
<evidence type="ECO:0000259" key="5">
    <source>
        <dbReference type="Pfam" id="PF01370"/>
    </source>
</evidence>
<evidence type="ECO:0000313" key="6">
    <source>
        <dbReference type="EMBL" id="KAK9782705.1"/>
    </source>
</evidence>
<comment type="caution">
    <text evidence="6">The sequence shown here is derived from an EMBL/GenBank/DDBJ whole genome shotgun (WGS) entry which is preliminary data.</text>
</comment>
<proteinExistence type="inferred from homology"/>
<comment type="similarity">
    <text evidence="1">Belongs to the NAD(P)-dependent epimerase/dehydratase family.</text>
</comment>
<feature type="domain" description="NAD-dependent epimerase/dehydratase" evidence="5">
    <location>
        <begin position="26"/>
        <end position="202"/>
    </location>
</feature>
<dbReference type="PANTHER" id="PTHR43103">
    <property type="entry name" value="NUCLEOSIDE-DIPHOSPHATE-SUGAR EPIMERASE"/>
    <property type="match status" value="1"/>
</dbReference>
<evidence type="ECO:0000256" key="1">
    <source>
        <dbReference type="ARBA" id="ARBA00007637"/>
    </source>
</evidence>
<dbReference type="Pfam" id="PF01370">
    <property type="entry name" value="Epimerase"/>
    <property type="match status" value="1"/>
</dbReference>
<evidence type="ECO:0000313" key="7">
    <source>
        <dbReference type="Proteomes" id="UP001465668"/>
    </source>
</evidence>
<name>A0ABR2Y7X7_9PEZI</name>
<dbReference type="Gene3D" id="3.40.50.720">
    <property type="entry name" value="NAD(P)-binding Rossmann-like Domain"/>
    <property type="match status" value="1"/>
</dbReference>
<dbReference type="PANTHER" id="PTHR43103:SF5">
    <property type="entry name" value="4-EPIMERASE, PUTATIVE (AFU_ORTHOLOGUE AFUA_7G00360)-RELATED"/>
    <property type="match status" value="1"/>
</dbReference>
<keyword evidence="3" id="KW-0520">NAD</keyword>
<keyword evidence="7" id="KW-1185">Reference proteome</keyword>
<dbReference type="InterPro" id="IPR036291">
    <property type="entry name" value="NAD(P)-bd_dom_sf"/>
</dbReference>
<dbReference type="Proteomes" id="UP001465668">
    <property type="component" value="Unassembled WGS sequence"/>
</dbReference>
<organism evidence="6 7">
    <name type="scientific">Seiridium cardinale</name>
    <dbReference type="NCBI Taxonomy" id="138064"/>
    <lineage>
        <taxon>Eukaryota</taxon>
        <taxon>Fungi</taxon>
        <taxon>Dikarya</taxon>
        <taxon>Ascomycota</taxon>
        <taxon>Pezizomycotina</taxon>
        <taxon>Sordariomycetes</taxon>
        <taxon>Xylariomycetidae</taxon>
        <taxon>Amphisphaeriales</taxon>
        <taxon>Sporocadaceae</taxon>
        <taxon>Seiridium</taxon>
    </lineage>
</organism>